<proteinExistence type="predicted"/>
<gene>
    <name evidence="1" type="ORF">MCBB_0075</name>
</gene>
<dbReference type="OrthoDB" id="72607at2157"/>
<dbReference type="Proteomes" id="UP000094707">
    <property type="component" value="Chromosome I"/>
</dbReference>
<accession>A0A1D3KZF3</accession>
<name>A0A1D3KZF3_9EURY</name>
<evidence type="ECO:0000313" key="2">
    <source>
        <dbReference type="Proteomes" id="UP000094707"/>
    </source>
</evidence>
<evidence type="ECO:0000313" key="1">
    <source>
        <dbReference type="EMBL" id="SCG84663.1"/>
    </source>
</evidence>
<keyword evidence="2" id="KW-1185">Reference proteome</keyword>
<dbReference type="EMBL" id="LT607756">
    <property type="protein sequence ID" value="SCG84663.1"/>
    <property type="molecule type" value="Genomic_DNA"/>
</dbReference>
<dbReference type="AlphaFoldDB" id="A0A1D3KZF3"/>
<dbReference type="KEGG" id="mcub:MCBB_0075"/>
<dbReference type="RefSeq" id="WP_071905746.1">
    <property type="nucleotide sequence ID" value="NZ_LT607756.1"/>
</dbReference>
<protein>
    <submittedName>
        <fullName evidence="1">Uncharacterized protein</fullName>
    </submittedName>
</protein>
<dbReference type="GeneID" id="30410941"/>
<reference evidence="1 2" key="1">
    <citation type="submission" date="2016-08" db="EMBL/GenBank/DDBJ databases">
        <authorList>
            <person name="Seilhamer J.J."/>
        </authorList>
    </citation>
    <scope>NUCLEOTIDE SEQUENCE [LARGE SCALE GENOMIC DNA]</scope>
    <source>
        <strain evidence="1">Buetzberg</strain>
    </source>
</reference>
<dbReference type="STRING" id="118062.MCBB_0075"/>
<organism evidence="1 2">
    <name type="scientific">Methanobacterium congolense</name>
    <dbReference type="NCBI Taxonomy" id="118062"/>
    <lineage>
        <taxon>Archaea</taxon>
        <taxon>Methanobacteriati</taxon>
        <taxon>Methanobacteriota</taxon>
        <taxon>Methanomada group</taxon>
        <taxon>Methanobacteria</taxon>
        <taxon>Methanobacteriales</taxon>
        <taxon>Methanobacteriaceae</taxon>
        <taxon>Methanobacterium</taxon>
    </lineage>
</organism>
<sequence>MGIFDPLRSIDSLKKSLVDEFGYVDGLEGVLDDILELTGSDVYWEYFKAFKMEDGVSGEDFEYSDAEKGNIRVVNLARENLSSPVLYFPPITDLVEFLTFYVMYRVFEDIYYVYKGSSLVHEDFIRLLYGGLDERVMRGLDQFDTLTNPQEVTAEYFLKLKKMNWKDKKVKKLHGKLHELNCDKFIEEHKTVDTKFTATEGAFILFLAACCAVNDDRLEIVEFDLLMAYKTYFKLLNTDITRLM</sequence>